<dbReference type="Proteomes" id="UP000594014">
    <property type="component" value="Chromosome"/>
</dbReference>
<organism evidence="1 2">
    <name type="scientific">Anoxybacterium hadale</name>
    <dbReference type="NCBI Taxonomy" id="3408580"/>
    <lineage>
        <taxon>Bacteria</taxon>
        <taxon>Bacillati</taxon>
        <taxon>Bacillota</taxon>
        <taxon>Clostridia</taxon>
        <taxon>Peptostreptococcales</taxon>
        <taxon>Anaerovoracaceae</taxon>
        <taxon>Anoxybacterium</taxon>
    </lineage>
</organism>
<name>A0ACD1AG06_9FIRM</name>
<keyword evidence="2" id="KW-1185">Reference proteome</keyword>
<gene>
    <name evidence="1" type="primary">eda</name>
    <name evidence="1" type="ORF">FRZ06_18865</name>
</gene>
<dbReference type="EC" id="4.1.2.14" evidence="1"/>
<evidence type="ECO:0000313" key="2">
    <source>
        <dbReference type="Proteomes" id="UP000594014"/>
    </source>
</evidence>
<keyword evidence="1" id="KW-0456">Lyase</keyword>
<dbReference type="EMBL" id="CP042469">
    <property type="protein sequence ID" value="QOX65264.1"/>
    <property type="molecule type" value="Genomic_DNA"/>
</dbReference>
<reference evidence="1" key="1">
    <citation type="submission" date="2019-08" db="EMBL/GenBank/DDBJ databases">
        <title>Genome sequence of Clostridiales bacterium MT110.</title>
        <authorList>
            <person name="Cao J."/>
        </authorList>
    </citation>
    <scope>NUCLEOTIDE SEQUENCE</scope>
    <source>
        <strain evidence="1">MT110</strain>
    </source>
</reference>
<dbReference type="EC" id="4.1.3.16" evidence="1"/>
<evidence type="ECO:0000313" key="1">
    <source>
        <dbReference type="EMBL" id="QOX65264.1"/>
    </source>
</evidence>
<sequence>MNFDHILKEVELMKIVPVVKLDKASDALPLAEALCAGGLPVAEITFRTDAAEESIRRITREFPDMLIGAGTVINHEQAERAIDAGARFIVSPGFSSKVTDYTLRENRLIFPGICTPTELMMALEYNLPVMKFFPAKQYGGLDTIHALAAPFPSVRFMPTGGINQNNILTFLASRKIIACGGSWMVNEALINSGDFQEITRLTAEAVALVQG</sequence>
<protein>
    <submittedName>
        <fullName evidence="1">Bifunctional 4-hydroxy-2-oxoglutarate aldolase/2-dehydro-3-deoxy-phosphogluconate aldolase</fullName>
        <ecNumber evidence="1">4.1.2.14</ecNumber>
        <ecNumber evidence="1">4.1.3.16</ecNumber>
    </submittedName>
</protein>
<proteinExistence type="predicted"/>
<accession>A0ACD1AG06</accession>